<protein>
    <submittedName>
        <fullName evidence="1">Uncharacterized protein</fullName>
    </submittedName>
</protein>
<dbReference type="EMBL" id="JAWDJR010000004">
    <property type="protein sequence ID" value="KAK9976747.1"/>
    <property type="molecule type" value="Genomic_DNA"/>
</dbReference>
<comment type="caution">
    <text evidence="1">The sequence shown here is derived from an EMBL/GenBank/DDBJ whole genome shotgun (WGS) entry which is preliminary data.</text>
</comment>
<sequence length="57" mass="6139">IKNAEALEGAQDAITEASAVLGLLGCSTYMRSLQERDVLVEEAARAYVEGRVKEAIE</sequence>
<evidence type="ECO:0000313" key="1">
    <source>
        <dbReference type="EMBL" id="KAK9976747.1"/>
    </source>
</evidence>
<organism evidence="1 2">
    <name type="scientific">Culter alburnus</name>
    <name type="common">Topmouth culter</name>
    <dbReference type="NCBI Taxonomy" id="194366"/>
    <lineage>
        <taxon>Eukaryota</taxon>
        <taxon>Metazoa</taxon>
        <taxon>Chordata</taxon>
        <taxon>Craniata</taxon>
        <taxon>Vertebrata</taxon>
        <taxon>Euteleostomi</taxon>
        <taxon>Actinopterygii</taxon>
        <taxon>Neopterygii</taxon>
        <taxon>Teleostei</taxon>
        <taxon>Ostariophysi</taxon>
        <taxon>Cypriniformes</taxon>
        <taxon>Xenocyprididae</taxon>
        <taxon>Xenocypridinae</taxon>
        <taxon>Culter</taxon>
    </lineage>
</organism>
<accession>A0AAW2AVK8</accession>
<evidence type="ECO:0000313" key="2">
    <source>
        <dbReference type="Proteomes" id="UP001479290"/>
    </source>
</evidence>
<reference evidence="1 2" key="1">
    <citation type="submission" date="2024-05" db="EMBL/GenBank/DDBJ databases">
        <title>A high-quality chromosomal-level genome assembly of Topmouth culter (Culter alburnus).</title>
        <authorList>
            <person name="Zhao H."/>
        </authorList>
    </citation>
    <scope>NUCLEOTIDE SEQUENCE [LARGE SCALE GENOMIC DNA]</scope>
    <source>
        <strain evidence="1">CATC2023</strain>
        <tissue evidence="1">Muscle</tissue>
    </source>
</reference>
<gene>
    <name evidence="1" type="ORF">ABG768_021950</name>
</gene>
<proteinExistence type="predicted"/>
<feature type="non-terminal residue" evidence="1">
    <location>
        <position position="57"/>
    </location>
</feature>
<feature type="non-terminal residue" evidence="1">
    <location>
        <position position="1"/>
    </location>
</feature>
<keyword evidence="2" id="KW-1185">Reference proteome</keyword>
<dbReference type="AlphaFoldDB" id="A0AAW2AVK8"/>
<dbReference type="Proteomes" id="UP001479290">
    <property type="component" value="Unassembled WGS sequence"/>
</dbReference>
<name>A0AAW2AVK8_CULAL</name>